<name>A0ABU2LT71_9ACTN</name>
<organism evidence="2 3">
    <name type="scientific">Streptomyces millisiae</name>
    <dbReference type="NCBI Taxonomy" id="3075542"/>
    <lineage>
        <taxon>Bacteria</taxon>
        <taxon>Bacillati</taxon>
        <taxon>Actinomycetota</taxon>
        <taxon>Actinomycetes</taxon>
        <taxon>Kitasatosporales</taxon>
        <taxon>Streptomycetaceae</taxon>
        <taxon>Streptomyces</taxon>
    </lineage>
</organism>
<dbReference type="EMBL" id="JAVREM010000029">
    <property type="protein sequence ID" value="MDT0320794.1"/>
    <property type="molecule type" value="Genomic_DNA"/>
</dbReference>
<evidence type="ECO:0000313" key="2">
    <source>
        <dbReference type="EMBL" id="MDT0320794.1"/>
    </source>
</evidence>
<dbReference type="RefSeq" id="WP_311600974.1">
    <property type="nucleotide sequence ID" value="NZ_JAVREM010000029.1"/>
</dbReference>
<gene>
    <name evidence="2" type="ORF">RNC47_20910</name>
</gene>
<dbReference type="Pfam" id="PF01547">
    <property type="entry name" value="SBP_bac_1"/>
    <property type="match status" value="1"/>
</dbReference>
<dbReference type="PANTHER" id="PTHR43649:SF30">
    <property type="entry name" value="ABC TRANSPORTER SUBSTRATE-BINDING PROTEIN"/>
    <property type="match status" value="1"/>
</dbReference>
<reference evidence="3" key="1">
    <citation type="submission" date="2023-07" db="EMBL/GenBank/DDBJ databases">
        <title>30 novel species of actinomycetes from the DSMZ collection.</title>
        <authorList>
            <person name="Nouioui I."/>
        </authorList>
    </citation>
    <scope>NUCLEOTIDE SEQUENCE [LARGE SCALE GENOMIC DNA]</scope>
    <source>
        <strain evidence="3">DSM 44918</strain>
    </source>
</reference>
<dbReference type="Proteomes" id="UP001183420">
    <property type="component" value="Unassembled WGS sequence"/>
</dbReference>
<evidence type="ECO:0000256" key="1">
    <source>
        <dbReference type="SAM" id="SignalP"/>
    </source>
</evidence>
<evidence type="ECO:0000313" key="3">
    <source>
        <dbReference type="Proteomes" id="UP001183420"/>
    </source>
</evidence>
<feature type="signal peptide" evidence="1">
    <location>
        <begin position="1"/>
        <end position="23"/>
    </location>
</feature>
<sequence>MSIRKTATSGIALALAGSLALTACGSGGDDGGDGGNVTLNFTWWGSDERSERYEAAIDLFEEANPGITVQTSFAEFQDYWTQRSTDATSGELPDVLQMDVSRLLEYANNGLLYDLTEFEGNGIDTSTIDEGLLESGRTNEQLVAIPTGSNTLALMVNPDLVEELGVELPDWDYTWEEYQDFVVAASEAGADRDPRVYGGGDYTMTWWFFMQYLVQQGIEPFSETGEMNFTEDDMRDFISSADPVREAAGGDAFFPLERGEQLLPKGGFTSGEAPVEFHWDNFISGYSNDLGSDNIQLMPMPTGADGQKHMFFKPTMQLAMGANTAHPEEAAALIDFLINDPEAGQIIGTDLGVPSSQTRLEALEVEEGSLDQRVIEYEQRVRDEGYATATVPFQPEGFGALETEYVEVLSQEFQYGQISVDEFVERWFSEASNLLVTS</sequence>
<dbReference type="PROSITE" id="PS51257">
    <property type="entry name" value="PROKAR_LIPOPROTEIN"/>
    <property type="match status" value="1"/>
</dbReference>
<accession>A0ABU2LT71</accession>
<feature type="chain" id="PRO_5045843108" evidence="1">
    <location>
        <begin position="24"/>
        <end position="438"/>
    </location>
</feature>
<keyword evidence="3" id="KW-1185">Reference proteome</keyword>
<dbReference type="Gene3D" id="3.40.190.10">
    <property type="entry name" value="Periplasmic binding protein-like II"/>
    <property type="match status" value="2"/>
</dbReference>
<comment type="caution">
    <text evidence="2">The sequence shown here is derived from an EMBL/GenBank/DDBJ whole genome shotgun (WGS) entry which is preliminary data.</text>
</comment>
<protein>
    <submittedName>
        <fullName evidence="2">Extracellular solute-binding protein</fullName>
    </submittedName>
</protein>
<dbReference type="PANTHER" id="PTHR43649">
    <property type="entry name" value="ARABINOSE-BINDING PROTEIN-RELATED"/>
    <property type="match status" value="1"/>
</dbReference>
<dbReference type="SUPFAM" id="SSF53850">
    <property type="entry name" value="Periplasmic binding protein-like II"/>
    <property type="match status" value="1"/>
</dbReference>
<dbReference type="InterPro" id="IPR006059">
    <property type="entry name" value="SBP"/>
</dbReference>
<proteinExistence type="predicted"/>
<keyword evidence="1" id="KW-0732">Signal</keyword>
<dbReference type="InterPro" id="IPR050490">
    <property type="entry name" value="Bact_solute-bd_prot1"/>
</dbReference>